<proteinExistence type="predicted"/>
<protein>
    <submittedName>
        <fullName evidence="1">Uncharacterized protein</fullName>
    </submittedName>
</protein>
<dbReference type="EMBL" id="UINC01030309">
    <property type="protein sequence ID" value="SVB14490.1"/>
    <property type="molecule type" value="Genomic_DNA"/>
</dbReference>
<dbReference type="AlphaFoldDB" id="A0A382BKY4"/>
<evidence type="ECO:0000313" key="1">
    <source>
        <dbReference type="EMBL" id="SVB14490.1"/>
    </source>
</evidence>
<gene>
    <name evidence="1" type="ORF">METZ01_LOCUS167344</name>
</gene>
<accession>A0A382BKY4</accession>
<name>A0A382BKY4_9ZZZZ</name>
<organism evidence="1">
    <name type="scientific">marine metagenome</name>
    <dbReference type="NCBI Taxonomy" id="408172"/>
    <lineage>
        <taxon>unclassified sequences</taxon>
        <taxon>metagenomes</taxon>
        <taxon>ecological metagenomes</taxon>
    </lineage>
</organism>
<sequence length="68" mass="7938">MYSKISTNSKDVTLDPEKITLNLNDKEEIIDIEVIDENRLLITINNSDNLKGVIYHIRQNKILKVIER</sequence>
<reference evidence="1" key="1">
    <citation type="submission" date="2018-05" db="EMBL/GenBank/DDBJ databases">
        <authorList>
            <person name="Lanie J.A."/>
            <person name="Ng W.-L."/>
            <person name="Kazmierczak K.M."/>
            <person name="Andrzejewski T.M."/>
            <person name="Davidsen T.M."/>
            <person name="Wayne K.J."/>
            <person name="Tettelin H."/>
            <person name="Glass J.I."/>
            <person name="Rusch D."/>
            <person name="Podicherti R."/>
            <person name="Tsui H.-C.T."/>
            <person name="Winkler M.E."/>
        </authorList>
    </citation>
    <scope>NUCLEOTIDE SEQUENCE</scope>
</reference>